<reference evidence="6 7" key="1">
    <citation type="submission" date="2018-06" db="EMBL/GenBank/DDBJ databases">
        <title>Genomic Encyclopedia of Type Strains, Phase IV (KMG-IV): sequencing the most valuable type-strain genomes for metagenomic binning, comparative biology and taxonomic classification.</title>
        <authorList>
            <person name="Goeker M."/>
        </authorList>
    </citation>
    <scope>NUCLEOTIDE SEQUENCE [LARGE SCALE GENOMIC DNA]</scope>
    <source>
        <strain evidence="6 7">DSM 45521</strain>
    </source>
</reference>
<sequence length="316" mass="32679">MYRSAIAAACLCVAAAASMGATSLTSAAPAQDGSCPDQVTFAVGGTGDAHSQFVPVVPAGPRENIEYPASLAPFGGGATAIESIAVGSDQLDARARAYRANCPYTHINAQGYSLGAIVVSHVCNDWQNDRVMNRNTGCITVGNPTRPQRDGASGIVTQLLTQLVPQLPIAGDRSGGPIPVTNVCNTNDIICNAPSPIDNPLEFANGLVGYHEGDHGYTEPVPTLAGDYLYDQQPWIDNAGPTDRALATFAPVTAVLEAVHSPLSMALADISRPFTDQPARDESSQSLPVMVPALVEAAVGVASALETLTGGDGLRR</sequence>
<name>A0A318RMT6_WILLI</name>
<keyword evidence="5" id="KW-0732">Signal</keyword>
<protein>
    <submittedName>
        <fullName evidence="6">PE-PPE domain-containing protein</fullName>
    </submittedName>
</protein>
<keyword evidence="4" id="KW-1015">Disulfide bond</keyword>
<evidence type="ECO:0000256" key="5">
    <source>
        <dbReference type="SAM" id="SignalP"/>
    </source>
</evidence>
<evidence type="ECO:0000313" key="7">
    <source>
        <dbReference type="Proteomes" id="UP000247591"/>
    </source>
</evidence>
<gene>
    <name evidence="6" type="ORF">DFR67_109164</name>
</gene>
<comment type="caution">
    <text evidence="6">The sequence shown here is derived from an EMBL/GenBank/DDBJ whole genome shotgun (WGS) entry which is preliminary data.</text>
</comment>
<dbReference type="Pfam" id="PF01083">
    <property type="entry name" value="Cutinase"/>
    <property type="match status" value="1"/>
</dbReference>
<dbReference type="PANTHER" id="PTHR33630:SF9">
    <property type="entry name" value="CUTINASE 4"/>
    <property type="match status" value="1"/>
</dbReference>
<dbReference type="EMBL" id="QJSP01000009">
    <property type="protein sequence ID" value="PYE15936.1"/>
    <property type="molecule type" value="Genomic_DNA"/>
</dbReference>
<dbReference type="Gene3D" id="3.40.50.1820">
    <property type="entry name" value="alpha/beta hydrolase"/>
    <property type="match status" value="1"/>
</dbReference>
<evidence type="ECO:0000256" key="2">
    <source>
        <dbReference type="ARBA" id="ARBA00022487"/>
    </source>
</evidence>
<feature type="chain" id="PRO_5038818953" evidence="5">
    <location>
        <begin position="28"/>
        <end position="316"/>
    </location>
</feature>
<proteinExistence type="inferred from homology"/>
<evidence type="ECO:0000313" key="6">
    <source>
        <dbReference type="EMBL" id="PYE15936.1"/>
    </source>
</evidence>
<evidence type="ECO:0000256" key="1">
    <source>
        <dbReference type="ARBA" id="ARBA00007534"/>
    </source>
</evidence>
<organism evidence="6 7">
    <name type="scientific">Williamsia limnetica</name>
    <dbReference type="NCBI Taxonomy" id="882452"/>
    <lineage>
        <taxon>Bacteria</taxon>
        <taxon>Bacillati</taxon>
        <taxon>Actinomycetota</taxon>
        <taxon>Actinomycetes</taxon>
        <taxon>Mycobacteriales</taxon>
        <taxon>Nocardiaceae</taxon>
        <taxon>Williamsia</taxon>
    </lineage>
</organism>
<dbReference type="GO" id="GO:0052689">
    <property type="term" value="F:carboxylic ester hydrolase activity"/>
    <property type="evidence" value="ECO:0007669"/>
    <property type="project" value="UniProtKB-KW"/>
</dbReference>
<dbReference type="PANTHER" id="PTHR33630">
    <property type="entry name" value="CUTINASE RV1984C-RELATED-RELATED"/>
    <property type="match status" value="1"/>
</dbReference>
<evidence type="ECO:0000256" key="3">
    <source>
        <dbReference type="ARBA" id="ARBA00022801"/>
    </source>
</evidence>
<keyword evidence="2" id="KW-0719">Serine esterase</keyword>
<comment type="similarity">
    <text evidence="1">Belongs to the cutinase family.</text>
</comment>
<keyword evidence="3" id="KW-0378">Hydrolase</keyword>
<dbReference type="SUPFAM" id="SSF53474">
    <property type="entry name" value="alpha/beta-Hydrolases"/>
    <property type="match status" value="1"/>
</dbReference>
<dbReference type="AlphaFoldDB" id="A0A318RMT6"/>
<accession>A0A318RMT6</accession>
<dbReference type="Proteomes" id="UP000247591">
    <property type="component" value="Unassembled WGS sequence"/>
</dbReference>
<dbReference type="RefSeq" id="WP_245938002.1">
    <property type="nucleotide sequence ID" value="NZ_QJSP01000009.1"/>
</dbReference>
<dbReference type="SMART" id="SM01110">
    <property type="entry name" value="Cutinase"/>
    <property type="match status" value="1"/>
</dbReference>
<dbReference type="InterPro" id="IPR000675">
    <property type="entry name" value="Cutinase/axe"/>
</dbReference>
<dbReference type="InterPro" id="IPR029058">
    <property type="entry name" value="AB_hydrolase_fold"/>
</dbReference>
<keyword evidence="7" id="KW-1185">Reference proteome</keyword>
<feature type="signal peptide" evidence="5">
    <location>
        <begin position="1"/>
        <end position="27"/>
    </location>
</feature>
<evidence type="ECO:0000256" key="4">
    <source>
        <dbReference type="ARBA" id="ARBA00023157"/>
    </source>
</evidence>